<dbReference type="GO" id="GO:0003684">
    <property type="term" value="F:damaged DNA binding"/>
    <property type="evidence" value="ECO:0007669"/>
    <property type="project" value="InterPro"/>
</dbReference>
<dbReference type="GO" id="GO:0070522">
    <property type="term" value="C:ERCC4-ERCC1 complex"/>
    <property type="evidence" value="ECO:0007669"/>
    <property type="project" value="TreeGrafter"/>
</dbReference>
<reference evidence="2" key="2">
    <citation type="journal article" date="2015" name="Data Brief">
        <title>Shoot transcriptome of the giant reed, Arundo donax.</title>
        <authorList>
            <person name="Barrero R.A."/>
            <person name="Guerrero F.D."/>
            <person name="Moolhuijzen P."/>
            <person name="Goolsby J.A."/>
            <person name="Tidwell J."/>
            <person name="Bellgard S.E."/>
            <person name="Bellgard M.I."/>
        </authorList>
    </citation>
    <scope>NUCLEOTIDE SEQUENCE</scope>
    <source>
        <tissue evidence="2">Shoot tissue taken approximately 20 cm above the soil surface</tissue>
    </source>
</reference>
<sequence length="127" mass="14068">MYFLSLSRIMDASMEELARCPGISERKVKRLYDTFHEPFKLVSARPNIIVPDSPDREKVSGKQNDDSENTAEKPDTSKNRKGSDVRSALTAAFAKYSEKICSQGRDAANEAGEGTSSSTMENDKIKS</sequence>
<dbReference type="PANTHER" id="PTHR12749">
    <property type="entry name" value="EXCISION REPAIR CROSS-COMPLEMENTING 1 ERCC1"/>
    <property type="match status" value="1"/>
</dbReference>
<evidence type="ECO:0000256" key="1">
    <source>
        <dbReference type="SAM" id="MobiDB-lite"/>
    </source>
</evidence>
<dbReference type="InterPro" id="IPR010994">
    <property type="entry name" value="RuvA_2-like"/>
</dbReference>
<dbReference type="Gene3D" id="1.10.150.20">
    <property type="entry name" value="5' to 3' exonuclease, C-terminal subdomain"/>
    <property type="match status" value="1"/>
</dbReference>
<organism evidence="2">
    <name type="scientific">Arundo donax</name>
    <name type="common">Giant reed</name>
    <name type="synonym">Donax arundinaceus</name>
    <dbReference type="NCBI Taxonomy" id="35708"/>
    <lineage>
        <taxon>Eukaryota</taxon>
        <taxon>Viridiplantae</taxon>
        <taxon>Streptophyta</taxon>
        <taxon>Embryophyta</taxon>
        <taxon>Tracheophyta</taxon>
        <taxon>Spermatophyta</taxon>
        <taxon>Magnoliopsida</taxon>
        <taxon>Liliopsida</taxon>
        <taxon>Poales</taxon>
        <taxon>Poaceae</taxon>
        <taxon>PACMAD clade</taxon>
        <taxon>Arundinoideae</taxon>
        <taxon>Arundineae</taxon>
        <taxon>Arundo</taxon>
    </lineage>
</organism>
<dbReference type="GO" id="GO:0000110">
    <property type="term" value="C:nucleotide-excision repair factor 1 complex"/>
    <property type="evidence" value="ECO:0007669"/>
    <property type="project" value="TreeGrafter"/>
</dbReference>
<dbReference type="AlphaFoldDB" id="A0A0A9HJZ2"/>
<proteinExistence type="predicted"/>
<dbReference type="PANTHER" id="PTHR12749:SF0">
    <property type="entry name" value="DNA EXCISION REPAIR PROTEIN ERCC-1"/>
    <property type="match status" value="1"/>
</dbReference>
<dbReference type="GO" id="GO:0070914">
    <property type="term" value="P:UV-damage excision repair"/>
    <property type="evidence" value="ECO:0007669"/>
    <property type="project" value="TreeGrafter"/>
</dbReference>
<accession>A0A0A9HJZ2</accession>
<dbReference type="EMBL" id="GBRH01160391">
    <property type="protein sequence ID" value="JAE37505.1"/>
    <property type="molecule type" value="Transcribed_RNA"/>
</dbReference>
<protein>
    <submittedName>
        <fullName evidence="2">Uncharacterized protein</fullName>
    </submittedName>
</protein>
<name>A0A0A9HJZ2_ARUDO</name>
<feature type="region of interest" description="Disordered" evidence="1">
    <location>
        <begin position="105"/>
        <end position="127"/>
    </location>
</feature>
<dbReference type="SUPFAM" id="SSF47781">
    <property type="entry name" value="RuvA domain 2-like"/>
    <property type="match status" value="1"/>
</dbReference>
<dbReference type="GO" id="GO:0003697">
    <property type="term" value="F:single-stranded DNA binding"/>
    <property type="evidence" value="ECO:0007669"/>
    <property type="project" value="TreeGrafter"/>
</dbReference>
<dbReference type="GO" id="GO:0006312">
    <property type="term" value="P:mitotic recombination"/>
    <property type="evidence" value="ECO:0007669"/>
    <property type="project" value="TreeGrafter"/>
</dbReference>
<evidence type="ECO:0000313" key="2">
    <source>
        <dbReference type="EMBL" id="JAE37505.1"/>
    </source>
</evidence>
<dbReference type="InterPro" id="IPR004579">
    <property type="entry name" value="ERCC1/RAD10/SWI10"/>
</dbReference>
<feature type="compositionally biased region" description="Basic and acidic residues" evidence="1">
    <location>
        <begin position="53"/>
        <end position="84"/>
    </location>
</feature>
<reference evidence="2" key="1">
    <citation type="submission" date="2014-09" db="EMBL/GenBank/DDBJ databases">
        <authorList>
            <person name="Magalhaes I.L.F."/>
            <person name="Oliveira U."/>
            <person name="Santos F.R."/>
            <person name="Vidigal T.H.D.A."/>
            <person name="Brescovit A.D."/>
            <person name="Santos A.J."/>
        </authorList>
    </citation>
    <scope>NUCLEOTIDE SEQUENCE</scope>
    <source>
        <tissue evidence="2">Shoot tissue taken approximately 20 cm above the soil surface</tissue>
    </source>
</reference>
<feature type="region of interest" description="Disordered" evidence="1">
    <location>
        <begin position="44"/>
        <end position="85"/>
    </location>
</feature>